<keyword evidence="8 9" id="KW-0807">Transducer</keyword>
<protein>
    <submittedName>
        <fullName evidence="13">Rhodopsin</fullName>
    </submittedName>
</protein>
<evidence type="ECO:0000256" key="8">
    <source>
        <dbReference type="ARBA" id="ARBA00023224"/>
    </source>
</evidence>
<dbReference type="PROSITE" id="PS00237">
    <property type="entry name" value="G_PROTEIN_RECEP_F1_1"/>
    <property type="match status" value="1"/>
</dbReference>
<evidence type="ECO:0000256" key="1">
    <source>
        <dbReference type="ARBA" id="ARBA00004651"/>
    </source>
</evidence>
<feature type="transmembrane region" description="Helical" evidence="11">
    <location>
        <begin position="148"/>
        <end position="170"/>
    </location>
</feature>
<reference evidence="13" key="1">
    <citation type="submission" date="2021-10" db="EMBL/GenBank/DDBJ databases">
        <title>Tropical sea cucumber genome reveals ecological adaptation and Cuvierian tubules defense mechanism.</title>
        <authorList>
            <person name="Chen T."/>
        </authorList>
    </citation>
    <scope>NUCLEOTIDE SEQUENCE</scope>
    <source>
        <strain evidence="13">Nanhai2018</strain>
        <tissue evidence="13">Muscle</tissue>
    </source>
</reference>
<feature type="transmembrane region" description="Helical" evidence="11">
    <location>
        <begin position="244"/>
        <end position="262"/>
    </location>
</feature>
<dbReference type="SUPFAM" id="SSF81321">
    <property type="entry name" value="Family A G protein-coupled receptor-like"/>
    <property type="match status" value="1"/>
</dbReference>
<name>A0A9Q0YKR5_HOLLE</name>
<organism evidence="13 14">
    <name type="scientific">Holothuria leucospilota</name>
    <name type="common">Black long sea cucumber</name>
    <name type="synonym">Mertensiothuria leucospilota</name>
    <dbReference type="NCBI Taxonomy" id="206669"/>
    <lineage>
        <taxon>Eukaryota</taxon>
        <taxon>Metazoa</taxon>
        <taxon>Echinodermata</taxon>
        <taxon>Eleutherozoa</taxon>
        <taxon>Echinozoa</taxon>
        <taxon>Holothuroidea</taxon>
        <taxon>Aspidochirotacea</taxon>
        <taxon>Aspidochirotida</taxon>
        <taxon>Holothuriidae</taxon>
        <taxon>Holothuria</taxon>
    </lineage>
</organism>
<dbReference type="AlphaFoldDB" id="A0A9Q0YKR5"/>
<evidence type="ECO:0000256" key="3">
    <source>
        <dbReference type="ARBA" id="ARBA00022692"/>
    </source>
</evidence>
<feature type="transmembrane region" description="Helical" evidence="11">
    <location>
        <begin position="106"/>
        <end position="127"/>
    </location>
</feature>
<keyword evidence="3 9" id="KW-0812">Transmembrane</keyword>
<evidence type="ECO:0000256" key="2">
    <source>
        <dbReference type="ARBA" id="ARBA00022475"/>
    </source>
</evidence>
<gene>
    <name evidence="13" type="ORF">HOLleu_34268</name>
</gene>
<comment type="similarity">
    <text evidence="9">Belongs to the G-protein coupled receptor 1 family.</text>
</comment>
<sequence>MENEYVTEFATSPFYDSSTESPIYRLDDPLQRLLLAIFTFLISVLGLPGNALVVFALLTSRKLQTSTNVFVANLAVSDFVTCLVLPLHSISLLSEKMPFPDPVCQAIGALTYITIGASIVNLALIGFNRFYLITRPRVSYDKLYSKRNITAMVVFSWLYITLLVIIPPTFGFGALGYSRRYRLCTVDNSHKFAFYFEMFRSMFLQILFLIIVLVLYLLIYLFLKRKSAFNKNVSDEMQKRQAKVTKNLFFIVCAYIACVLPFGVTCVVPRSYVAIPWASMFTLVNSCVNPFIYGVNHPQFKEVFKCILTCRLRKIAEPSRLTKSLISLQTTSTILGDKYKPRSSISQSEGSRNLQKETDEQGETADMDFSKQMSNNEQV</sequence>
<dbReference type="CDD" id="cd00637">
    <property type="entry name" value="7tm_classA_rhodopsin-like"/>
    <property type="match status" value="1"/>
</dbReference>
<feature type="transmembrane region" description="Helical" evidence="11">
    <location>
        <begin position="70"/>
        <end position="94"/>
    </location>
</feature>
<dbReference type="Pfam" id="PF00001">
    <property type="entry name" value="7tm_1"/>
    <property type="match status" value="1"/>
</dbReference>
<keyword evidence="2" id="KW-1003">Cell membrane</keyword>
<keyword evidence="6 11" id="KW-0472">Membrane</keyword>
<accession>A0A9Q0YKR5</accession>
<dbReference type="GO" id="GO:0004930">
    <property type="term" value="F:G protein-coupled receptor activity"/>
    <property type="evidence" value="ECO:0007669"/>
    <property type="project" value="UniProtKB-KW"/>
</dbReference>
<evidence type="ECO:0000256" key="9">
    <source>
        <dbReference type="RuleBase" id="RU000688"/>
    </source>
</evidence>
<comment type="subcellular location">
    <subcellularLocation>
        <location evidence="1">Cell membrane</location>
        <topology evidence="1">Multi-pass membrane protein</topology>
    </subcellularLocation>
</comment>
<dbReference type="GO" id="GO:0005886">
    <property type="term" value="C:plasma membrane"/>
    <property type="evidence" value="ECO:0007669"/>
    <property type="project" value="UniProtKB-SubCell"/>
</dbReference>
<evidence type="ECO:0000256" key="11">
    <source>
        <dbReference type="SAM" id="Phobius"/>
    </source>
</evidence>
<dbReference type="PRINTS" id="PR00237">
    <property type="entry name" value="GPCRRHODOPSN"/>
</dbReference>
<dbReference type="PROSITE" id="PS50262">
    <property type="entry name" value="G_PROTEIN_RECEP_F1_2"/>
    <property type="match status" value="1"/>
</dbReference>
<feature type="compositionally biased region" description="Polar residues" evidence="10">
    <location>
        <begin position="343"/>
        <end position="353"/>
    </location>
</feature>
<evidence type="ECO:0000313" key="14">
    <source>
        <dbReference type="Proteomes" id="UP001152320"/>
    </source>
</evidence>
<evidence type="ECO:0000256" key="5">
    <source>
        <dbReference type="ARBA" id="ARBA00023040"/>
    </source>
</evidence>
<evidence type="ECO:0000256" key="7">
    <source>
        <dbReference type="ARBA" id="ARBA00023170"/>
    </source>
</evidence>
<feature type="region of interest" description="Disordered" evidence="10">
    <location>
        <begin position="338"/>
        <end position="379"/>
    </location>
</feature>
<dbReference type="Proteomes" id="UP001152320">
    <property type="component" value="Chromosome 18"/>
</dbReference>
<evidence type="ECO:0000313" key="13">
    <source>
        <dbReference type="EMBL" id="KAJ8024370.1"/>
    </source>
</evidence>
<feature type="domain" description="G-protein coupled receptors family 1 profile" evidence="12">
    <location>
        <begin position="49"/>
        <end position="293"/>
    </location>
</feature>
<evidence type="ECO:0000256" key="4">
    <source>
        <dbReference type="ARBA" id="ARBA00022989"/>
    </source>
</evidence>
<proteinExistence type="inferred from homology"/>
<feature type="transmembrane region" description="Helical" evidence="11">
    <location>
        <begin position="274"/>
        <end position="295"/>
    </location>
</feature>
<dbReference type="SMART" id="SM01381">
    <property type="entry name" value="7TM_GPCR_Srsx"/>
    <property type="match status" value="1"/>
</dbReference>
<evidence type="ECO:0000256" key="6">
    <source>
        <dbReference type="ARBA" id="ARBA00023136"/>
    </source>
</evidence>
<dbReference type="InterPro" id="IPR017452">
    <property type="entry name" value="GPCR_Rhodpsn_7TM"/>
</dbReference>
<dbReference type="OrthoDB" id="10044919at2759"/>
<evidence type="ECO:0000259" key="12">
    <source>
        <dbReference type="PROSITE" id="PS50262"/>
    </source>
</evidence>
<comment type="caution">
    <text evidence="13">The sequence shown here is derived from an EMBL/GenBank/DDBJ whole genome shotgun (WGS) entry which is preliminary data.</text>
</comment>
<keyword evidence="7 9" id="KW-0675">Receptor</keyword>
<dbReference type="EMBL" id="JAIZAY010000018">
    <property type="protein sequence ID" value="KAJ8024370.1"/>
    <property type="molecule type" value="Genomic_DNA"/>
</dbReference>
<dbReference type="PANTHER" id="PTHR24228:SF72">
    <property type="entry name" value="G-PROTEIN COUPLED RECEPTORS FAMILY 1 PROFILE DOMAIN-CONTAINING PROTEIN"/>
    <property type="match status" value="1"/>
</dbReference>
<feature type="transmembrane region" description="Helical" evidence="11">
    <location>
        <begin position="202"/>
        <end position="223"/>
    </location>
</feature>
<evidence type="ECO:0000256" key="10">
    <source>
        <dbReference type="SAM" id="MobiDB-lite"/>
    </source>
</evidence>
<dbReference type="InterPro" id="IPR000276">
    <property type="entry name" value="GPCR_Rhodpsn"/>
</dbReference>
<dbReference type="Gene3D" id="1.20.1070.10">
    <property type="entry name" value="Rhodopsin 7-helix transmembrane proteins"/>
    <property type="match status" value="1"/>
</dbReference>
<feature type="transmembrane region" description="Helical" evidence="11">
    <location>
        <begin position="33"/>
        <end position="58"/>
    </location>
</feature>
<keyword evidence="4 11" id="KW-1133">Transmembrane helix</keyword>
<dbReference type="PANTHER" id="PTHR24228">
    <property type="entry name" value="B2 BRADYKININ RECEPTOR/ANGIOTENSIN II RECEPTOR"/>
    <property type="match status" value="1"/>
</dbReference>
<keyword evidence="14" id="KW-1185">Reference proteome</keyword>
<keyword evidence="5 9" id="KW-0297">G-protein coupled receptor</keyword>